<dbReference type="EMBL" id="VDFV01000009">
    <property type="protein sequence ID" value="TNC72211.1"/>
    <property type="molecule type" value="Genomic_DNA"/>
</dbReference>
<reference evidence="3 4" key="1">
    <citation type="submission" date="2019-06" db="EMBL/GenBank/DDBJ databases">
        <authorList>
            <person name="Jiang L."/>
        </authorList>
    </citation>
    <scope>NUCLEOTIDE SEQUENCE [LARGE SCALE GENOMIC DNA]</scope>
    <source>
        <strain evidence="3 4">YIM 48858</strain>
    </source>
</reference>
<dbReference type="CDD" id="cd03049">
    <property type="entry name" value="GST_N_3"/>
    <property type="match status" value="1"/>
</dbReference>
<proteinExistence type="predicted"/>
<keyword evidence="4" id="KW-1185">Reference proteome</keyword>
<dbReference type="SUPFAM" id="SSF52833">
    <property type="entry name" value="Thioredoxin-like"/>
    <property type="match status" value="1"/>
</dbReference>
<dbReference type="Gene3D" id="1.20.1050.10">
    <property type="match status" value="1"/>
</dbReference>
<gene>
    <name evidence="3" type="ORF">FHG71_09195</name>
</gene>
<dbReference type="InterPro" id="IPR036249">
    <property type="entry name" value="Thioredoxin-like_sf"/>
</dbReference>
<feature type="domain" description="GST N-terminal" evidence="1">
    <location>
        <begin position="1"/>
        <end position="82"/>
    </location>
</feature>
<comment type="caution">
    <text evidence="3">The sequence shown here is derived from an EMBL/GenBank/DDBJ whole genome shotgun (WGS) entry which is preliminary data.</text>
</comment>
<evidence type="ECO:0000313" key="4">
    <source>
        <dbReference type="Proteomes" id="UP000305709"/>
    </source>
</evidence>
<dbReference type="GO" id="GO:0016740">
    <property type="term" value="F:transferase activity"/>
    <property type="evidence" value="ECO:0007669"/>
    <property type="project" value="UniProtKB-KW"/>
</dbReference>
<dbReference type="AlphaFoldDB" id="A0A5C4NBU4"/>
<dbReference type="Pfam" id="PF13409">
    <property type="entry name" value="GST_N_2"/>
    <property type="match status" value="1"/>
</dbReference>
<feature type="domain" description="GST C-terminal" evidence="2">
    <location>
        <begin position="83"/>
        <end position="200"/>
    </location>
</feature>
<dbReference type="RefSeq" id="WP_139081329.1">
    <property type="nucleotide sequence ID" value="NZ_VDFV01000009.1"/>
</dbReference>
<dbReference type="SUPFAM" id="SSF47616">
    <property type="entry name" value="GST C-terminal domain-like"/>
    <property type="match status" value="1"/>
</dbReference>
<dbReference type="OrthoDB" id="9795329at2"/>
<dbReference type="Pfam" id="PF13410">
    <property type="entry name" value="GST_C_2"/>
    <property type="match status" value="1"/>
</dbReference>
<organism evidence="3 4">
    <name type="scientific">Rubellimicrobium roseum</name>
    <dbReference type="NCBI Taxonomy" id="687525"/>
    <lineage>
        <taxon>Bacteria</taxon>
        <taxon>Pseudomonadati</taxon>
        <taxon>Pseudomonadota</taxon>
        <taxon>Alphaproteobacteria</taxon>
        <taxon>Rhodobacterales</taxon>
        <taxon>Roseobacteraceae</taxon>
        <taxon>Rubellimicrobium</taxon>
    </lineage>
</organism>
<dbReference type="InterPro" id="IPR004045">
    <property type="entry name" value="Glutathione_S-Trfase_N"/>
</dbReference>
<dbReference type="PROSITE" id="PS50404">
    <property type="entry name" value="GST_NTER"/>
    <property type="match status" value="1"/>
</dbReference>
<evidence type="ECO:0000313" key="3">
    <source>
        <dbReference type="EMBL" id="TNC72211.1"/>
    </source>
</evidence>
<keyword evidence="3" id="KW-0808">Transferase</keyword>
<dbReference type="CDD" id="cd03205">
    <property type="entry name" value="GST_C_6"/>
    <property type="match status" value="1"/>
</dbReference>
<sequence>MKLLISSASPYVRKVRVLVREAGREGEIAEVMVQTTALATDPQIPGVNPLGRIPVLIRDEGPPVVDSRVICRFLDARWGAGLYPEARLWEVLTLEALAEGMLDSALLMAYEARLRPEEKRFPDWVEAQWAKVARALDALEADWTGHLAGPPDMGQVGLACALGYLDFRHGARGWREGRPRLAAWEAEMAARPSLTATAPA</sequence>
<dbReference type="InterPro" id="IPR036282">
    <property type="entry name" value="Glutathione-S-Trfase_C_sf"/>
</dbReference>
<dbReference type="Proteomes" id="UP000305709">
    <property type="component" value="Unassembled WGS sequence"/>
</dbReference>
<dbReference type="Gene3D" id="3.40.30.10">
    <property type="entry name" value="Glutaredoxin"/>
    <property type="match status" value="1"/>
</dbReference>
<name>A0A5C4NBU4_9RHOB</name>
<evidence type="ECO:0000259" key="2">
    <source>
        <dbReference type="PROSITE" id="PS50405"/>
    </source>
</evidence>
<protein>
    <submittedName>
        <fullName evidence="3">Glutathione S-transferase</fullName>
    </submittedName>
</protein>
<dbReference type="PROSITE" id="PS50405">
    <property type="entry name" value="GST_CTER"/>
    <property type="match status" value="1"/>
</dbReference>
<evidence type="ECO:0000259" key="1">
    <source>
        <dbReference type="PROSITE" id="PS50404"/>
    </source>
</evidence>
<dbReference type="InterPro" id="IPR010987">
    <property type="entry name" value="Glutathione-S-Trfase_C-like"/>
</dbReference>
<accession>A0A5C4NBU4</accession>